<sequence length="249" mass="28247">MVTKRMLKKEVRIVPGLLKIFDEILKEVRIVPGLLKIFDEILVNAADNKRRDPQMSTILHIKALNFWDFPGGRNGFGAKLCNIFSTEFSVETCSKQSGLRFFQCWRDNMNEVDEPVIEDASGSETIDYTCVTFKPDLSKFKLTSLDSNTVDVMIRRVVDVAGTLDGVNVFLNGTKVEVSGFEDYVKLFAPNSSENDDDSNSPYYVTVNDRWQIAVARSDIGFQQISFVNNINTLKVFLPVFLETHSVFF</sequence>
<evidence type="ECO:0000256" key="3">
    <source>
        <dbReference type="ARBA" id="ARBA00012895"/>
    </source>
</evidence>
<reference evidence="9" key="1">
    <citation type="submission" date="2016-06" db="UniProtKB">
        <authorList>
            <consortium name="WormBaseParasite"/>
        </authorList>
    </citation>
    <scope>IDENTIFICATION</scope>
</reference>
<dbReference type="GO" id="GO:0000819">
    <property type="term" value="P:sister chromatid segregation"/>
    <property type="evidence" value="ECO:0007669"/>
    <property type="project" value="TreeGrafter"/>
</dbReference>
<organism evidence="9">
    <name type="scientific">Gongylonema pulchrum</name>
    <dbReference type="NCBI Taxonomy" id="637853"/>
    <lineage>
        <taxon>Eukaryota</taxon>
        <taxon>Metazoa</taxon>
        <taxon>Ecdysozoa</taxon>
        <taxon>Nematoda</taxon>
        <taxon>Chromadorea</taxon>
        <taxon>Rhabditida</taxon>
        <taxon>Spirurina</taxon>
        <taxon>Spiruromorpha</taxon>
        <taxon>Spiruroidea</taxon>
        <taxon>Gongylonematidae</taxon>
        <taxon>Gongylonema</taxon>
    </lineage>
</organism>
<dbReference type="InterPro" id="IPR001241">
    <property type="entry name" value="Topo_IIA"/>
</dbReference>
<evidence type="ECO:0000256" key="2">
    <source>
        <dbReference type="ARBA" id="ARBA00001946"/>
    </source>
</evidence>
<dbReference type="GO" id="GO:0000712">
    <property type="term" value="P:resolution of meiotic recombination intermediates"/>
    <property type="evidence" value="ECO:0007669"/>
    <property type="project" value="TreeGrafter"/>
</dbReference>
<comment type="cofactor">
    <cofactor evidence="2">
        <name>Mg(2+)</name>
        <dbReference type="ChEBI" id="CHEBI:18420"/>
    </cofactor>
</comment>
<dbReference type="SMART" id="SM00433">
    <property type="entry name" value="TOP2c"/>
    <property type="match status" value="1"/>
</dbReference>
<evidence type="ECO:0000256" key="4">
    <source>
        <dbReference type="ARBA" id="ARBA00023029"/>
    </source>
</evidence>
<dbReference type="GO" id="GO:0003677">
    <property type="term" value="F:DNA binding"/>
    <property type="evidence" value="ECO:0007669"/>
    <property type="project" value="UniProtKB-KW"/>
</dbReference>
<dbReference type="PANTHER" id="PTHR10169">
    <property type="entry name" value="DNA TOPOISOMERASE/GYRASE"/>
    <property type="match status" value="1"/>
</dbReference>
<comment type="catalytic activity">
    <reaction evidence="1">
        <text>ATP-dependent breakage, passage and rejoining of double-stranded DNA.</text>
        <dbReference type="EC" id="5.6.2.2"/>
    </reaction>
</comment>
<gene>
    <name evidence="7" type="ORF">GPUH_LOCUS12488</name>
</gene>
<dbReference type="GO" id="GO:0006265">
    <property type="term" value="P:DNA topological change"/>
    <property type="evidence" value="ECO:0007669"/>
    <property type="project" value="InterPro"/>
</dbReference>
<name>A0A183DUU7_9BILA</name>
<dbReference type="PANTHER" id="PTHR10169:SF38">
    <property type="entry name" value="DNA TOPOISOMERASE 2"/>
    <property type="match status" value="1"/>
</dbReference>
<evidence type="ECO:0000313" key="8">
    <source>
        <dbReference type="Proteomes" id="UP000271098"/>
    </source>
</evidence>
<evidence type="ECO:0000313" key="7">
    <source>
        <dbReference type="EMBL" id="VDN20538.1"/>
    </source>
</evidence>
<dbReference type="InterPro" id="IPR014721">
    <property type="entry name" value="Ribsml_uS5_D2-typ_fold_subgr"/>
</dbReference>
<keyword evidence="6" id="KW-0413">Isomerase</keyword>
<dbReference type="InterPro" id="IPR050634">
    <property type="entry name" value="DNA_Topoisomerase_II"/>
</dbReference>
<evidence type="ECO:0000256" key="5">
    <source>
        <dbReference type="ARBA" id="ARBA00023125"/>
    </source>
</evidence>
<dbReference type="AlphaFoldDB" id="A0A183DUU7"/>
<evidence type="ECO:0000313" key="9">
    <source>
        <dbReference type="WBParaSite" id="GPUH_0001250201-mRNA-1"/>
    </source>
</evidence>
<dbReference type="EC" id="5.6.2.2" evidence="3"/>
<dbReference type="GO" id="GO:0003918">
    <property type="term" value="F:DNA topoisomerase type II (double strand cut, ATP-hydrolyzing) activity"/>
    <property type="evidence" value="ECO:0007669"/>
    <property type="project" value="UniProtKB-EC"/>
</dbReference>
<keyword evidence="4" id="KW-0799">Topoisomerase</keyword>
<dbReference type="OrthoDB" id="276498at2759"/>
<keyword evidence="8" id="KW-1185">Reference proteome</keyword>
<dbReference type="Proteomes" id="UP000271098">
    <property type="component" value="Unassembled WGS sequence"/>
</dbReference>
<dbReference type="InterPro" id="IPR020568">
    <property type="entry name" value="Ribosomal_Su5_D2-typ_SF"/>
</dbReference>
<dbReference type="EMBL" id="UYRT01079354">
    <property type="protein sequence ID" value="VDN20538.1"/>
    <property type="molecule type" value="Genomic_DNA"/>
</dbReference>
<protein>
    <recommendedName>
        <fullName evidence="3">DNA topoisomerase (ATP-hydrolyzing)</fullName>
        <ecNumber evidence="3">5.6.2.2</ecNumber>
    </recommendedName>
</protein>
<dbReference type="GO" id="GO:0005634">
    <property type="term" value="C:nucleus"/>
    <property type="evidence" value="ECO:0007669"/>
    <property type="project" value="TreeGrafter"/>
</dbReference>
<dbReference type="SUPFAM" id="SSF54211">
    <property type="entry name" value="Ribosomal protein S5 domain 2-like"/>
    <property type="match status" value="1"/>
</dbReference>
<dbReference type="Gene3D" id="3.30.230.10">
    <property type="match status" value="1"/>
</dbReference>
<dbReference type="SUPFAM" id="SSF55874">
    <property type="entry name" value="ATPase domain of HSP90 chaperone/DNA topoisomerase II/histidine kinase"/>
    <property type="match status" value="1"/>
</dbReference>
<dbReference type="Gene3D" id="3.30.565.10">
    <property type="entry name" value="Histidine kinase-like ATPase, C-terminal domain"/>
    <property type="match status" value="2"/>
</dbReference>
<keyword evidence="5" id="KW-0238">DNA-binding</keyword>
<evidence type="ECO:0000256" key="6">
    <source>
        <dbReference type="ARBA" id="ARBA00023235"/>
    </source>
</evidence>
<accession>A0A183DUU7</accession>
<proteinExistence type="predicted"/>
<evidence type="ECO:0000256" key="1">
    <source>
        <dbReference type="ARBA" id="ARBA00000185"/>
    </source>
</evidence>
<reference evidence="7 8" key="2">
    <citation type="submission" date="2018-11" db="EMBL/GenBank/DDBJ databases">
        <authorList>
            <consortium name="Pathogen Informatics"/>
        </authorList>
    </citation>
    <scope>NUCLEOTIDE SEQUENCE [LARGE SCALE GENOMIC DNA]</scope>
</reference>
<dbReference type="WBParaSite" id="GPUH_0001250201-mRNA-1">
    <property type="protein sequence ID" value="GPUH_0001250201-mRNA-1"/>
    <property type="gene ID" value="GPUH_0001250201"/>
</dbReference>
<dbReference type="GO" id="GO:0005524">
    <property type="term" value="F:ATP binding"/>
    <property type="evidence" value="ECO:0007669"/>
    <property type="project" value="InterPro"/>
</dbReference>
<dbReference type="InterPro" id="IPR036890">
    <property type="entry name" value="HATPase_C_sf"/>
</dbReference>